<evidence type="ECO:0000313" key="2">
    <source>
        <dbReference type="Proteomes" id="UP000478052"/>
    </source>
</evidence>
<name>A0A6G0ZQ76_APHCR</name>
<dbReference type="Proteomes" id="UP000478052">
    <property type="component" value="Unassembled WGS sequence"/>
</dbReference>
<sequence>MAKGQKGVSVVMCVERVIGNLMDSANGFHAPKPDLDVKQENNNPRNNKVFDQFLVRIKIPMNSLEPTTIFNKTKNNV</sequence>
<accession>A0A6G0ZQ76</accession>
<reference evidence="1 2" key="1">
    <citation type="submission" date="2019-08" db="EMBL/GenBank/DDBJ databases">
        <title>Whole genome of Aphis craccivora.</title>
        <authorList>
            <person name="Voronova N.V."/>
            <person name="Shulinski R.S."/>
            <person name="Bandarenka Y.V."/>
            <person name="Zhorov D.G."/>
            <person name="Warner D."/>
        </authorList>
    </citation>
    <scope>NUCLEOTIDE SEQUENCE [LARGE SCALE GENOMIC DNA]</scope>
    <source>
        <strain evidence="1">180601</strain>
        <tissue evidence="1">Whole Body</tissue>
    </source>
</reference>
<dbReference type="EMBL" id="VUJU01000074">
    <property type="protein sequence ID" value="KAF0773307.1"/>
    <property type="molecule type" value="Genomic_DNA"/>
</dbReference>
<evidence type="ECO:0000313" key="1">
    <source>
        <dbReference type="EMBL" id="KAF0773307.1"/>
    </source>
</evidence>
<comment type="caution">
    <text evidence="1">The sequence shown here is derived from an EMBL/GenBank/DDBJ whole genome shotgun (WGS) entry which is preliminary data.</text>
</comment>
<protein>
    <submittedName>
        <fullName evidence="1">Protein turtle-like</fullName>
    </submittedName>
</protein>
<proteinExistence type="predicted"/>
<organism evidence="1 2">
    <name type="scientific">Aphis craccivora</name>
    <name type="common">Cowpea aphid</name>
    <dbReference type="NCBI Taxonomy" id="307492"/>
    <lineage>
        <taxon>Eukaryota</taxon>
        <taxon>Metazoa</taxon>
        <taxon>Ecdysozoa</taxon>
        <taxon>Arthropoda</taxon>
        <taxon>Hexapoda</taxon>
        <taxon>Insecta</taxon>
        <taxon>Pterygota</taxon>
        <taxon>Neoptera</taxon>
        <taxon>Paraneoptera</taxon>
        <taxon>Hemiptera</taxon>
        <taxon>Sternorrhyncha</taxon>
        <taxon>Aphidomorpha</taxon>
        <taxon>Aphidoidea</taxon>
        <taxon>Aphididae</taxon>
        <taxon>Aphidini</taxon>
        <taxon>Aphis</taxon>
        <taxon>Aphis</taxon>
    </lineage>
</organism>
<gene>
    <name evidence="1" type="ORF">FWK35_00002565</name>
</gene>
<dbReference type="AlphaFoldDB" id="A0A6G0ZQ76"/>
<keyword evidence="2" id="KW-1185">Reference proteome</keyword>